<feature type="transmembrane region" description="Helical" evidence="1">
    <location>
        <begin position="57"/>
        <end position="76"/>
    </location>
</feature>
<dbReference type="Proteomes" id="UP001501079">
    <property type="component" value="Unassembled WGS sequence"/>
</dbReference>
<evidence type="ECO:0000313" key="3">
    <source>
        <dbReference type="Proteomes" id="UP001501079"/>
    </source>
</evidence>
<accession>A0ABP7ZTR9</accession>
<dbReference type="EMBL" id="BAABBW010000001">
    <property type="protein sequence ID" value="GAA4170187.1"/>
    <property type="molecule type" value="Genomic_DNA"/>
</dbReference>
<dbReference type="InterPro" id="IPR009732">
    <property type="entry name" value="DUF1304"/>
</dbReference>
<dbReference type="Pfam" id="PF06993">
    <property type="entry name" value="DUF1304"/>
    <property type="match status" value="1"/>
</dbReference>
<gene>
    <name evidence="2" type="ORF">GCM10022287_07740</name>
</gene>
<evidence type="ECO:0000256" key="1">
    <source>
        <dbReference type="SAM" id="Phobius"/>
    </source>
</evidence>
<protein>
    <submittedName>
        <fullName evidence="2">DUF1304 domain-containing protein</fullName>
    </submittedName>
</protein>
<keyword evidence="1" id="KW-1133">Transmembrane helix</keyword>
<keyword evidence="1" id="KW-0472">Membrane</keyword>
<dbReference type="PANTHER" id="PTHR38446">
    <property type="entry name" value="BLL0914 PROTEIN"/>
    <property type="match status" value="1"/>
</dbReference>
<feature type="transmembrane region" description="Helical" evidence="1">
    <location>
        <begin position="83"/>
        <end position="101"/>
    </location>
</feature>
<keyword evidence="3" id="KW-1185">Reference proteome</keyword>
<evidence type="ECO:0000313" key="2">
    <source>
        <dbReference type="EMBL" id="GAA4170187.1"/>
    </source>
</evidence>
<sequence length="132" mass="14093">MVVLVIACIVVVLAALLHVYIFWMESFGWRRPAVWKRFNVADQAQADSNRDLAYNQGYYNLFLALGAIIGVVLIAADVRSAGWALVFLSVGSMLAASLVLLTLGRKFAAAALTQGLAPLIGLVLSVIAVSTA</sequence>
<name>A0ABP7ZTR9_9MICO</name>
<dbReference type="PANTHER" id="PTHR38446:SF1">
    <property type="entry name" value="BLL0914 PROTEIN"/>
    <property type="match status" value="1"/>
</dbReference>
<feature type="transmembrane region" description="Helical" evidence="1">
    <location>
        <begin position="107"/>
        <end position="129"/>
    </location>
</feature>
<dbReference type="RefSeq" id="WP_344751955.1">
    <property type="nucleotide sequence ID" value="NZ_BAABBW010000001.1"/>
</dbReference>
<reference evidence="3" key="1">
    <citation type="journal article" date="2019" name="Int. J. Syst. Evol. Microbiol.">
        <title>The Global Catalogue of Microorganisms (GCM) 10K type strain sequencing project: providing services to taxonomists for standard genome sequencing and annotation.</title>
        <authorList>
            <consortium name="The Broad Institute Genomics Platform"/>
            <consortium name="The Broad Institute Genome Sequencing Center for Infectious Disease"/>
            <person name="Wu L."/>
            <person name="Ma J."/>
        </authorList>
    </citation>
    <scope>NUCLEOTIDE SEQUENCE [LARGE SCALE GENOMIC DNA]</scope>
    <source>
        <strain evidence="3">JCM 17591</strain>
    </source>
</reference>
<keyword evidence="1" id="KW-0812">Transmembrane</keyword>
<organism evidence="2 3">
    <name type="scientific">Gryllotalpicola koreensis</name>
    <dbReference type="NCBI Taxonomy" id="993086"/>
    <lineage>
        <taxon>Bacteria</taxon>
        <taxon>Bacillati</taxon>
        <taxon>Actinomycetota</taxon>
        <taxon>Actinomycetes</taxon>
        <taxon>Micrococcales</taxon>
        <taxon>Microbacteriaceae</taxon>
        <taxon>Gryllotalpicola</taxon>
    </lineage>
</organism>
<comment type="caution">
    <text evidence="2">The sequence shown here is derived from an EMBL/GenBank/DDBJ whole genome shotgun (WGS) entry which is preliminary data.</text>
</comment>
<proteinExistence type="predicted"/>